<reference evidence="1" key="1">
    <citation type="submission" date="2021-01" db="EMBL/GenBank/DDBJ databases">
        <title>Whole genome shotgun sequence of Virgisporangium ochraceum NBRC 16418.</title>
        <authorList>
            <person name="Komaki H."/>
            <person name="Tamura T."/>
        </authorList>
    </citation>
    <scope>NUCLEOTIDE SEQUENCE</scope>
    <source>
        <strain evidence="1">NBRC 16418</strain>
    </source>
</reference>
<evidence type="ECO:0000313" key="1">
    <source>
        <dbReference type="EMBL" id="GIJ73895.1"/>
    </source>
</evidence>
<dbReference type="SUPFAM" id="SSF48208">
    <property type="entry name" value="Six-hairpin glycosidases"/>
    <property type="match status" value="1"/>
</dbReference>
<evidence type="ECO:0000313" key="2">
    <source>
        <dbReference type="Proteomes" id="UP000635606"/>
    </source>
</evidence>
<comment type="caution">
    <text evidence="1">The sequence shown here is derived from an EMBL/GenBank/DDBJ whole genome shotgun (WGS) entry which is preliminary data.</text>
</comment>
<name>A0A8J4A5T9_9ACTN</name>
<keyword evidence="2" id="KW-1185">Reference proteome</keyword>
<dbReference type="GO" id="GO:0005975">
    <property type="term" value="P:carbohydrate metabolic process"/>
    <property type="evidence" value="ECO:0007669"/>
    <property type="project" value="InterPro"/>
</dbReference>
<sequence length="667" mass="71321">MAVLAALIDLCQLTTVVRRAIIDGIERALSLPAEGASAMWLRRSAPTLALVAACLAVAPAAHARPATTATPAKGSATTVAPVVAAAVCGLWCDTRDPSLARQETFPVAERRQNNRRIVLHVSDVDGMAWGSIDDGTAGNAVWLDRSFDGGATWEGLLGRASIPGTWTGTRTLMYNISDPSRHRRGVVRACGDANGVSCTDWAHLKVCARACDGAPTPTGAGDVEPVPATSIAGRRVALHVDGDGMAWGTLDAGRVGDEVWLDRSWDAGASWPGGSSLGRVSVSSGTGVRTVAYATREPRARLSGGAVRACGRAVEGAAGSCTAWSRPVAGSRADAAVDALMWWYDPYTAWWPSSWWNSAVAVTTVIDHLIAGGRRDHDWVVNRTFVVNRVPFPAGQRSTDAVEGNFISRAIDDAAWWGLAWVRAYDLTGDPVYLDEARTIATYVHGYWDPTTCGGGVWWDRERTYKNAVTSGLYVRLAAALHNRTAGDTLWRDRARTGWTWYVASGLINPAGLVNDGLTGACRNNGQTVWTYNQGLAIGAAVEVWRATGDAGALATARRLADAAIASPTLVRDGILTESCDADTTLCDDNQKQFKGVFLRYLHDLDRVTGGAYRWFAVRQADAIWAADRDALNRLGQRWSGRSPAGYPNARDWRTQASAVSAFIAAA</sequence>
<dbReference type="InterPro" id="IPR053169">
    <property type="entry name" value="MUG_Protein"/>
</dbReference>
<proteinExistence type="predicted"/>
<dbReference type="PANTHER" id="PTHR47791">
    <property type="entry name" value="MEIOTICALLY UP-REGULATED GENE 191 PROTEIN"/>
    <property type="match status" value="1"/>
</dbReference>
<dbReference type="EMBL" id="BOPH01000126">
    <property type="protein sequence ID" value="GIJ73895.1"/>
    <property type="molecule type" value="Genomic_DNA"/>
</dbReference>
<dbReference type="InterPro" id="IPR008928">
    <property type="entry name" value="6-hairpin_glycosidase_sf"/>
</dbReference>
<accession>A0A8J4A5T9</accession>
<organism evidence="1 2">
    <name type="scientific">Virgisporangium ochraceum</name>
    <dbReference type="NCBI Taxonomy" id="65505"/>
    <lineage>
        <taxon>Bacteria</taxon>
        <taxon>Bacillati</taxon>
        <taxon>Actinomycetota</taxon>
        <taxon>Actinomycetes</taxon>
        <taxon>Micromonosporales</taxon>
        <taxon>Micromonosporaceae</taxon>
        <taxon>Virgisporangium</taxon>
    </lineage>
</organism>
<dbReference type="Proteomes" id="UP000635606">
    <property type="component" value="Unassembled WGS sequence"/>
</dbReference>
<dbReference type="PANTHER" id="PTHR47791:SF3">
    <property type="entry name" value="MEIOTICALLY UP-REGULATED GENE 191 PROTEIN"/>
    <property type="match status" value="1"/>
</dbReference>
<evidence type="ECO:0008006" key="3">
    <source>
        <dbReference type="Google" id="ProtNLM"/>
    </source>
</evidence>
<protein>
    <recommendedName>
        <fullName evidence="3">Glycosyl hydrolase</fullName>
    </recommendedName>
</protein>
<dbReference type="Pfam" id="PF03663">
    <property type="entry name" value="Glyco_hydro_76"/>
    <property type="match status" value="1"/>
</dbReference>
<dbReference type="InterPro" id="IPR005198">
    <property type="entry name" value="Glyco_hydro_76"/>
</dbReference>
<dbReference type="Gene3D" id="1.50.10.20">
    <property type="match status" value="1"/>
</dbReference>
<dbReference type="AlphaFoldDB" id="A0A8J4A5T9"/>
<gene>
    <name evidence="1" type="ORF">Voc01_088120</name>
</gene>